<protein>
    <recommendedName>
        <fullName evidence="10">Armadillo repeat-containing domain-containing protein</fullName>
    </recommendedName>
</protein>
<evidence type="ECO:0000313" key="8">
    <source>
        <dbReference type="EMBL" id="RLV95291.1"/>
    </source>
</evidence>
<dbReference type="OrthoDB" id="3245100at2759"/>
<keyword evidence="9" id="KW-1185">Reference proteome</keyword>
<dbReference type="EMBL" id="QUSF01000078">
    <property type="protein sequence ID" value="RLV95291.1"/>
    <property type="molecule type" value="Genomic_DNA"/>
</dbReference>
<dbReference type="Gene3D" id="1.25.10.10">
    <property type="entry name" value="Leucine-rich Repeat Variant"/>
    <property type="match status" value="1"/>
</dbReference>
<comment type="similarity">
    <text evidence="2">Belongs to the beta-catenin family.</text>
</comment>
<comment type="caution">
    <text evidence="8">The sequence shown here is derived from an EMBL/GenBank/DDBJ whole genome shotgun (WGS) entry which is preliminary data.</text>
</comment>
<dbReference type="GO" id="GO:0005912">
    <property type="term" value="C:adherens junction"/>
    <property type="evidence" value="ECO:0007669"/>
    <property type="project" value="TreeGrafter"/>
</dbReference>
<dbReference type="InterPro" id="IPR028435">
    <property type="entry name" value="Plakophilin/d_Catenin"/>
</dbReference>
<dbReference type="AlphaFoldDB" id="A0A3L8S299"/>
<dbReference type="GO" id="GO:0005886">
    <property type="term" value="C:plasma membrane"/>
    <property type="evidence" value="ECO:0007669"/>
    <property type="project" value="TreeGrafter"/>
</dbReference>
<name>A0A3L8S299_CHLGU</name>
<evidence type="ECO:0000256" key="5">
    <source>
        <dbReference type="ARBA" id="ARBA00022949"/>
    </source>
</evidence>
<dbReference type="GO" id="GO:0098609">
    <property type="term" value="P:cell-cell adhesion"/>
    <property type="evidence" value="ECO:0007669"/>
    <property type="project" value="InterPro"/>
</dbReference>
<keyword evidence="7" id="KW-0732">Signal</keyword>
<proteinExistence type="inferred from homology"/>
<keyword evidence="4" id="KW-0130">Cell adhesion</keyword>
<dbReference type="GO" id="GO:0005634">
    <property type="term" value="C:nucleus"/>
    <property type="evidence" value="ECO:0007669"/>
    <property type="project" value="TreeGrafter"/>
</dbReference>
<organism evidence="8 9">
    <name type="scientific">Chloebia gouldiae</name>
    <name type="common">Gouldian finch</name>
    <name type="synonym">Erythrura gouldiae</name>
    <dbReference type="NCBI Taxonomy" id="44316"/>
    <lineage>
        <taxon>Eukaryota</taxon>
        <taxon>Metazoa</taxon>
        <taxon>Chordata</taxon>
        <taxon>Craniata</taxon>
        <taxon>Vertebrata</taxon>
        <taxon>Euteleostomi</taxon>
        <taxon>Archelosauria</taxon>
        <taxon>Archosauria</taxon>
        <taxon>Dinosauria</taxon>
        <taxon>Saurischia</taxon>
        <taxon>Theropoda</taxon>
        <taxon>Coelurosauria</taxon>
        <taxon>Aves</taxon>
        <taxon>Neognathae</taxon>
        <taxon>Neoaves</taxon>
        <taxon>Telluraves</taxon>
        <taxon>Australaves</taxon>
        <taxon>Passeriformes</taxon>
        <taxon>Passeroidea</taxon>
        <taxon>Passeridae</taxon>
        <taxon>Chloebia</taxon>
    </lineage>
</organism>
<accession>A0A3L8S299</accession>
<comment type="subcellular location">
    <subcellularLocation>
        <location evidence="1">Cell junction</location>
    </subcellularLocation>
</comment>
<dbReference type="GO" id="GO:0005737">
    <property type="term" value="C:cytoplasm"/>
    <property type="evidence" value="ECO:0007669"/>
    <property type="project" value="TreeGrafter"/>
</dbReference>
<dbReference type="InterPro" id="IPR016024">
    <property type="entry name" value="ARM-type_fold"/>
</dbReference>
<evidence type="ECO:0000256" key="6">
    <source>
        <dbReference type="PROSITE-ProRule" id="PRU00259"/>
    </source>
</evidence>
<feature type="signal peptide" evidence="7">
    <location>
        <begin position="1"/>
        <end position="24"/>
    </location>
</feature>
<dbReference type="SMART" id="SM00185">
    <property type="entry name" value="ARM"/>
    <property type="match status" value="3"/>
</dbReference>
<dbReference type="InterPro" id="IPR011989">
    <property type="entry name" value="ARM-like"/>
</dbReference>
<dbReference type="SUPFAM" id="SSF48371">
    <property type="entry name" value="ARM repeat"/>
    <property type="match status" value="1"/>
</dbReference>
<evidence type="ECO:0008006" key="10">
    <source>
        <dbReference type="Google" id="ProtNLM"/>
    </source>
</evidence>
<evidence type="ECO:0000256" key="4">
    <source>
        <dbReference type="ARBA" id="ARBA00022889"/>
    </source>
</evidence>
<evidence type="ECO:0000256" key="2">
    <source>
        <dbReference type="ARBA" id="ARBA00005462"/>
    </source>
</evidence>
<dbReference type="PANTHER" id="PTHR10372">
    <property type="entry name" value="PLAKOPHILLIN-RELATED"/>
    <property type="match status" value="1"/>
</dbReference>
<feature type="repeat" description="ARM" evidence="6">
    <location>
        <begin position="41"/>
        <end position="68"/>
    </location>
</feature>
<evidence type="ECO:0000313" key="9">
    <source>
        <dbReference type="Proteomes" id="UP000276834"/>
    </source>
</evidence>
<feature type="repeat" description="ARM" evidence="6">
    <location>
        <begin position="83"/>
        <end position="126"/>
    </location>
</feature>
<dbReference type="PROSITE" id="PS50176">
    <property type="entry name" value="ARM_REPEAT"/>
    <property type="match status" value="2"/>
</dbReference>
<gene>
    <name evidence="8" type="ORF">DV515_00012889</name>
</gene>
<evidence type="ECO:0000256" key="3">
    <source>
        <dbReference type="ARBA" id="ARBA00022737"/>
    </source>
</evidence>
<dbReference type="Pfam" id="PF00514">
    <property type="entry name" value="Arm"/>
    <property type="match status" value="2"/>
</dbReference>
<feature type="chain" id="PRO_5018097944" description="Armadillo repeat-containing domain-containing protein" evidence="7">
    <location>
        <begin position="25"/>
        <end position="191"/>
    </location>
</feature>
<reference evidence="8 9" key="1">
    <citation type="journal article" date="2018" name="Proc. R. Soc. B">
        <title>A non-coding region near Follistatin controls head colour polymorphism in the Gouldian finch.</title>
        <authorList>
            <person name="Toomey M.B."/>
            <person name="Marques C.I."/>
            <person name="Andrade P."/>
            <person name="Araujo P.M."/>
            <person name="Sabatino S."/>
            <person name="Gazda M.A."/>
            <person name="Afonso S."/>
            <person name="Lopes R.J."/>
            <person name="Corbo J.C."/>
            <person name="Carneiro M."/>
        </authorList>
    </citation>
    <scope>NUCLEOTIDE SEQUENCE [LARGE SCALE GENOMIC DNA]</scope>
    <source>
        <strain evidence="8">Red01</strain>
        <tissue evidence="8">Muscle</tissue>
    </source>
</reference>
<dbReference type="Proteomes" id="UP000276834">
    <property type="component" value="Unassembled WGS sequence"/>
</dbReference>
<dbReference type="PANTHER" id="PTHR10372:SF3">
    <property type="entry name" value="PLAKOPHILIN-1"/>
    <property type="match status" value="1"/>
</dbReference>
<evidence type="ECO:0000256" key="1">
    <source>
        <dbReference type="ARBA" id="ARBA00004282"/>
    </source>
</evidence>
<sequence length="191" mass="21034">MAYVCPGALLLAAVSPMSLPLLHAHVPCLSHVSPVQVYRLGGIAKLVELLRSQNQNVQRAAAGALRNLVFKNPTNKIETRRQNGIRECVSLLRRTGNTEIQKQLTGLLWNLSSTDELKEELIQEALPVLTDCVIIPFSGWSDGSCNRTREIIDPEVFFNATGCLSTEQSHCPGLFLAHLIWRLSYETGGAD</sequence>
<evidence type="ECO:0000256" key="7">
    <source>
        <dbReference type="SAM" id="SignalP"/>
    </source>
</evidence>
<keyword evidence="5" id="KW-0965">Cell junction</keyword>
<keyword evidence="3" id="KW-0677">Repeat</keyword>
<dbReference type="InterPro" id="IPR000225">
    <property type="entry name" value="Armadillo"/>
</dbReference>